<evidence type="ECO:0008006" key="3">
    <source>
        <dbReference type="Google" id="ProtNLM"/>
    </source>
</evidence>
<proteinExistence type="predicted"/>
<name>A0ABT0C3T5_9BACT</name>
<reference evidence="1 2" key="1">
    <citation type="submission" date="2022-03" db="EMBL/GenBank/DDBJ databases">
        <title>Parabacteroides sp. nov. isolated from swine feces.</title>
        <authorList>
            <person name="Bak J.E."/>
        </authorList>
    </citation>
    <scope>NUCLEOTIDE SEQUENCE [LARGE SCALE GENOMIC DNA]</scope>
    <source>
        <strain evidence="1 2">AGMB00274</strain>
    </source>
</reference>
<dbReference type="EMBL" id="JAKZMM010000038">
    <property type="protein sequence ID" value="MCJ2381595.1"/>
    <property type="molecule type" value="Genomic_DNA"/>
</dbReference>
<dbReference type="Proteomes" id="UP001165444">
    <property type="component" value="Unassembled WGS sequence"/>
</dbReference>
<sequence>MNMKTVLSVCIGMSMLFSPACDDGKIYEEHISTEREGGAVSLTGYLQGVDSWPGGYSIVLAGFAGTNEYAQTAQGITPEKDGSVRMTLQGIPAEVTHIEVCAINKLRKRIATFYTVDYEETSDTLRLDMGTIDARMYGVIQSDVFDRSCTACHGGSTEPAAGLYLTEEKSYTALVGVVADQSKDSLLLVNPGNAQESFLHVMLRENVLRYDHTQIITSVNMLQLIDDWINNGANE</sequence>
<evidence type="ECO:0000313" key="1">
    <source>
        <dbReference type="EMBL" id="MCJ2381595.1"/>
    </source>
</evidence>
<organism evidence="1 2">
    <name type="scientific">Parabacteroides faecalis</name>
    <dbReference type="NCBI Taxonomy" id="2924040"/>
    <lineage>
        <taxon>Bacteria</taxon>
        <taxon>Pseudomonadati</taxon>
        <taxon>Bacteroidota</taxon>
        <taxon>Bacteroidia</taxon>
        <taxon>Bacteroidales</taxon>
        <taxon>Tannerellaceae</taxon>
        <taxon>Parabacteroides</taxon>
    </lineage>
</organism>
<protein>
    <recommendedName>
        <fullName evidence="3">Cytochrome c domain-containing protein</fullName>
    </recommendedName>
</protein>
<gene>
    <name evidence="1" type="ORF">MUN53_13415</name>
</gene>
<keyword evidence="2" id="KW-1185">Reference proteome</keyword>
<dbReference type="RefSeq" id="WP_243326005.1">
    <property type="nucleotide sequence ID" value="NZ_JAKZMM010000038.1"/>
</dbReference>
<comment type="caution">
    <text evidence="1">The sequence shown here is derived from an EMBL/GenBank/DDBJ whole genome shotgun (WGS) entry which is preliminary data.</text>
</comment>
<accession>A0ABT0C3T5</accession>
<evidence type="ECO:0000313" key="2">
    <source>
        <dbReference type="Proteomes" id="UP001165444"/>
    </source>
</evidence>